<feature type="transmembrane region" description="Helical" evidence="1">
    <location>
        <begin position="311"/>
        <end position="335"/>
    </location>
</feature>
<feature type="transmembrane region" description="Helical" evidence="1">
    <location>
        <begin position="193"/>
        <end position="212"/>
    </location>
</feature>
<name>A0A3D9ZMR0_9ACTN</name>
<keyword evidence="1" id="KW-0472">Membrane</keyword>
<feature type="transmembrane region" description="Helical" evidence="1">
    <location>
        <begin position="101"/>
        <end position="123"/>
    </location>
</feature>
<feature type="transmembrane region" description="Helical" evidence="1">
    <location>
        <begin position="129"/>
        <end position="152"/>
    </location>
</feature>
<evidence type="ECO:0000256" key="1">
    <source>
        <dbReference type="SAM" id="Phobius"/>
    </source>
</evidence>
<feature type="transmembrane region" description="Helical" evidence="1">
    <location>
        <begin position="388"/>
        <end position="409"/>
    </location>
</feature>
<dbReference type="RefSeq" id="WP_116069185.1">
    <property type="nucleotide sequence ID" value="NZ_BONB01000060.1"/>
</dbReference>
<organism evidence="2 3">
    <name type="scientific">Asanoa ferruginea</name>
    <dbReference type="NCBI Taxonomy" id="53367"/>
    <lineage>
        <taxon>Bacteria</taxon>
        <taxon>Bacillati</taxon>
        <taxon>Actinomycetota</taxon>
        <taxon>Actinomycetes</taxon>
        <taxon>Micromonosporales</taxon>
        <taxon>Micromonosporaceae</taxon>
        <taxon>Asanoa</taxon>
    </lineage>
</organism>
<evidence type="ECO:0000313" key="2">
    <source>
        <dbReference type="EMBL" id="REF97792.1"/>
    </source>
</evidence>
<dbReference type="EMBL" id="QUMQ01000001">
    <property type="protein sequence ID" value="REF97792.1"/>
    <property type="molecule type" value="Genomic_DNA"/>
</dbReference>
<gene>
    <name evidence="2" type="ORF">DFJ67_3799</name>
</gene>
<keyword evidence="3" id="KW-1185">Reference proteome</keyword>
<reference evidence="2 3" key="1">
    <citation type="submission" date="2018-08" db="EMBL/GenBank/DDBJ databases">
        <title>Sequencing the genomes of 1000 actinobacteria strains.</title>
        <authorList>
            <person name="Klenk H.-P."/>
        </authorList>
    </citation>
    <scope>NUCLEOTIDE SEQUENCE [LARGE SCALE GENOMIC DNA]</scope>
    <source>
        <strain evidence="2 3">DSM 44099</strain>
    </source>
</reference>
<feature type="transmembrane region" description="Helical" evidence="1">
    <location>
        <begin position="219"/>
        <end position="238"/>
    </location>
</feature>
<keyword evidence="1" id="KW-1133">Transmembrane helix</keyword>
<feature type="transmembrane region" description="Helical" evidence="1">
    <location>
        <begin position="164"/>
        <end position="181"/>
    </location>
</feature>
<feature type="transmembrane region" description="Helical" evidence="1">
    <location>
        <begin position="451"/>
        <end position="476"/>
    </location>
</feature>
<feature type="transmembrane region" description="Helical" evidence="1">
    <location>
        <begin position="416"/>
        <end position="439"/>
    </location>
</feature>
<feature type="transmembrane region" description="Helical" evidence="1">
    <location>
        <begin position="274"/>
        <end position="299"/>
    </location>
</feature>
<proteinExistence type="predicted"/>
<dbReference type="Proteomes" id="UP000256913">
    <property type="component" value="Unassembled WGS sequence"/>
</dbReference>
<evidence type="ECO:0000313" key="3">
    <source>
        <dbReference type="Proteomes" id="UP000256913"/>
    </source>
</evidence>
<protein>
    <submittedName>
        <fullName evidence="2">Uncharacterized protein</fullName>
    </submittedName>
</protein>
<dbReference type="OrthoDB" id="3296498at2"/>
<sequence length="482" mass="48407">MSAPTVGPQRVGPFPPGGPAPRSVADLVERFAAGSAVVVDVDELVAAIEAAGISDRQAQVKYGVPTVFALGEAVLARLWAQRHRPGAAPARPAAPPFARAALARAALFLTPALAALAADATLARVGWPLLAATLLLGWSGGQALACAGYARAGHGATGAAVRRVIAGLLLGAGGCAAAIAFGPADLVGERTVAYAVCGVELLAFAGTAAALVGDRVAAVLRWSVPAWLVSLAMLAGLLPARYGWVLGAAVGLAAARAFVPALRRDRSRVPARTPVAAVFAYLAIGAGQAGAFLLVWRLVPGEGGTPPPATLPLLLAVPLIEVFIGWHAASVAGGLDTYDDVAAYRRHLRGLGTVTLAALLPPLAIGAALVVAAFRLPYELSRHPDARALVLAVAAGVLLAGGWAATLLLATRGRLLLAAFLALAPVAFAVVPVAGWLVAVPGGGVDSLIQVLLPATVAGLAATSVLGLAATAHTVFHPGSYR</sequence>
<dbReference type="AlphaFoldDB" id="A0A3D9ZMR0"/>
<feature type="transmembrane region" description="Helical" evidence="1">
    <location>
        <begin position="356"/>
        <end position="376"/>
    </location>
</feature>
<feature type="transmembrane region" description="Helical" evidence="1">
    <location>
        <begin position="244"/>
        <end position="262"/>
    </location>
</feature>
<keyword evidence="1" id="KW-0812">Transmembrane</keyword>
<accession>A0A3D9ZMR0</accession>
<comment type="caution">
    <text evidence="2">The sequence shown here is derived from an EMBL/GenBank/DDBJ whole genome shotgun (WGS) entry which is preliminary data.</text>
</comment>